<sequence length="185" mass="21398">MQNNKLRIALFVLWYIIWALVIVFFINNKSESNGNHLIVLSFLILSIFIRPLIDKLAPKKKRKEKKEKMKSKLKEYMYILAVLPIEYLAIVTDYYTSTMWGYIPFLLLVAIAFMYAGTYTKLAILSLTRLLGGIIAYILIYLSSERLITTGYFKPVETSEFSIILSVVSLVVIIMVYTYKKVGLK</sequence>
<organism evidence="3 4">
    <name type="scientific">Staphylococcus gallinarum</name>
    <dbReference type="NCBI Taxonomy" id="1293"/>
    <lineage>
        <taxon>Bacteria</taxon>
        <taxon>Bacillati</taxon>
        <taxon>Bacillota</taxon>
        <taxon>Bacilli</taxon>
        <taxon>Bacillales</taxon>
        <taxon>Staphylococcaceae</taxon>
        <taxon>Staphylococcus</taxon>
    </lineage>
</organism>
<keyword evidence="1" id="KW-1133">Transmembrane helix</keyword>
<evidence type="ECO:0000313" key="5">
    <source>
        <dbReference type="Proteomes" id="UP000321057"/>
    </source>
</evidence>
<keyword evidence="1" id="KW-0812">Transmembrane</keyword>
<reference evidence="2 5" key="2">
    <citation type="submission" date="2019-07" db="EMBL/GenBank/DDBJ databases">
        <title>Whole genome shotgun sequence of Staphylococcus gallinarum NBRC 109767.</title>
        <authorList>
            <person name="Hosoyama A."/>
            <person name="Uohara A."/>
            <person name="Ohji S."/>
            <person name="Ichikawa N."/>
        </authorList>
    </citation>
    <scope>NUCLEOTIDE SEQUENCE [LARGE SCALE GENOMIC DNA]</scope>
    <source>
        <strain evidence="2 5">NBRC 109767</strain>
    </source>
</reference>
<name>A0A0D0SUF8_STAGA</name>
<feature type="transmembrane region" description="Helical" evidence="1">
    <location>
        <begin position="73"/>
        <end position="91"/>
    </location>
</feature>
<gene>
    <name evidence="3" type="ORF">NCTC12195_00586</name>
    <name evidence="2" type="ORF">SGA02_22450</name>
</gene>
<feature type="transmembrane region" description="Helical" evidence="1">
    <location>
        <begin position="122"/>
        <end position="141"/>
    </location>
</feature>
<feature type="transmembrane region" description="Helical" evidence="1">
    <location>
        <begin position="7"/>
        <end position="27"/>
    </location>
</feature>
<evidence type="ECO:0000313" key="4">
    <source>
        <dbReference type="Proteomes" id="UP000255277"/>
    </source>
</evidence>
<feature type="transmembrane region" description="Helical" evidence="1">
    <location>
        <begin position="161"/>
        <end position="179"/>
    </location>
</feature>
<evidence type="ECO:0000256" key="1">
    <source>
        <dbReference type="SAM" id="Phobius"/>
    </source>
</evidence>
<protein>
    <submittedName>
        <fullName evidence="3">Membrane protein</fullName>
    </submittedName>
</protein>
<keyword evidence="1" id="KW-0472">Membrane</keyword>
<dbReference type="RefSeq" id="WP_042737687.1">
    <property type="nucleotide sequence ID" value="NZ_BKAX01000006.1"/>
</dbReference>
<dbReference type="Proteomes" id="UP000321057">
    <property type="component" value="Unassembled WGS sequence"/>
</dbReference>
<evidence type="ECO:0000313" key="3">
    <source>
        <dbReference type="EMBL" id="SUM31180.1"/>
    </source>
</evidence>
<feature type="transmembrane region" description="Helical" evidence="1">
    <location>
        <begin position="33"/>
        <end position="53"/>
    </location>
</feature>
<dbReference type="Proteomes" id="UP000255277">
    <property type="component" value="Unassembled WGS sequence"/>
</dbReference>
<dbReference type="STRING" id="1293.SH09_00660"/>
<accession>A0A0D0SUF8</accession>
<proteinExistence type="predicted"/>
<dbReference type="EMBL" id="BKAX01000006">
    <property type="protein sequence ID" value="GEQ06417.1"/>
    <property type="molecule type" value="Genomic_DNA"/>
</dbReference>
<keyword evidence="5" id="KW-1185">Reference proteome</keyword>
<feature type="transmembrane region" description="Helical" evidence="1">
    <location>
        <begin position="97"/>
        <end position="115"/>
    </location>
</feature>
<evidence type="ECO:0000313" key="2">
    <source>
        <dbReference type="EMBL" id="GEQ06417.1"/>
    </source>
</evidence>
<reference evidence="3 4" key="1">
    <citation type="submission" date="2018-06" db="EMBL/GenBank/DDBJ databases">
        <authorList>
            <consortium name="Pathogen Informatics"/>
            <person name="Doyle S."/>
        </authorList>
    </citation>
    <scope>NUCLEOTIDE SEQUENCE [LARGE SCALE GENOMIC DNA]</scope>
    <source>
        <strain evidence="3 4">NCTC12195</strain>
    </source>
</reference>
<dbReference type="EMBL" id="UHDK01000001">
    <property type="protein sequence ID" value="SUM31180.1"/>
    <property type="molecule type" value="Genomic_DNA"/>
</dbReference>
<dbReference type="AlphaFoldDB" id="A0A0D0SUF8"/>